<gene>
    <name evidence="2" type="ORF">G9U51_12555</name>
</gene>
<dbReference type="EMBL" id="JAAOIV010000009">
    <property type="protein sequence ID" value="NHN56611.1"/>
    <property type="molecule type" value="Genomic_DNA"/>
</dbReference>
<dbReference type="InterPro" id="IPR045931">
    <property type="entry name" value="DUF6350"/>
</dbReference>
<keyword evidence="1" id="KW-0472">Membrane</keyword>
<feature type="transmembrane region" description="Helical" evidence="1">
    <location>
        <begin position="208"/>
        <end position="227"/>
    </location>
</feature>
<keyword evidence="3" id="KW-1185">Reference proteome</keyword>
<feature type="transmembrane region" description="Helical" evidence="1">
    <location>
        <begin position="86"/>
        <end position="108"/>
    </location>
</feature>
<organism evidence="2 3">
    <name type="scientific">Metallococcus carri</name>
    <dbReference type="NCBI Taxonomy" id="1656884"/>
    <lineage>
        <taxon>Bacteria</taxon>
        <taxon>Bacillati</taxon>
        <taxon>Actinomycetota</taxon>
        <taxon>Actinomycetes</taxon>
        <taxon>Micrococcales</taxon>
        <taxon>Dermacoccaceae</taxon>
        <taxon>Metallococcus</taxon>
    </lineage>
</organism>
<proteinExistence type="predicted"/>
<feature type="transmembrane region" description="Helical" evidence="1">
    <location>
        <begin position="128"/>
        <end position="148"/>
    </location>
</feature>
<reference evidence="2" key="1">
    <citation type="submission" date="2020-03" db="EMBL/GenBank/DDBJ databases">
        <title>Draft sequencing of Calidifontibacter sp. DB0510.</title>
        <authorList>
            <person name="Kim D.-U."/>
        </authorList>
    </citation>
    <scope>NUCLEOTIDE SEQUENCE</scope>
    <source>
        <strain evidence="2">DB0510</strain>
    </source>
</reference>
<evidence type="ECO:0000313" key="3">
    <source>
        <dbReference type="Proteomes" id="UP000744769"/>
    </source>
</evidence>
<accession>A0A967EFH0</accession>
<dbReference type="RefSeq" id="WP_166197279.1">
    <property type="nucleotide sequence ID" value="NZ_JAAOIV010000009.1"/>
</dbReference>
<dbReference type="AlphaFoldDB" id="A0A967EFH0"/>
<keyword evidence="1" id="KW-0812">Transmembrane</keyword>
<feature type="transmembrane region" description="Helical" evidence="1">
    <location>
        <begin position="339"/>
        <end position="359"/>
    </location>
</feature>
<feature type="transmembrane region" description="Helical" evidence="1">
    <location>
        <begin position="27"/>
        <end position="50"/>
    </location>
</feature>
<keyword evidence="1" id="KW-1133">Transmembrane helix</keyword>
<comment type="caution">
    <text evidence="2">The sequence shown here is derived from an EMBL/GenBank/DDBJ whole genome shotgun (WGS) entry which is preliminary data.</text>
</comment>
<evidence type="ECO:0000256" key="1">
    <source>
        <dbReference type="SAM" id="Phobius"/>
    </source>
</evidence>
<dbReference type="Pfam" id="PF19877">
    <property type="entry name" value="DUF6350"/>
    <property type="match status" value="1"/>
</dbReference>
<name>A0A967EFH0_9MICO</name>
<feature type="transmembrane region" description="Helical" evidence="1">
    <location>
        <begin position="154"/>
        <end position="175"/>
    </location>
</feature>
<evidence type="ECO:0000313" key="2">
    <source>
        <dbReference type="EMBL" id="NHN56611.1"/>
    </source>
</evidence>
<feature type="transmembrane region" description="Helical" evidence="1">
    <location>
        <begin position="306"/>
        <end position="327"/>
    </location>
</feature>
<sequence length="411" mass="41798">MSLLERITPTSASGPSSGPDRAVLLTAAGYGVMAAAAGYLVLLVPVLAAWTLDPRSSTSWTDCLALAASLWGLVHHGRVSVPTNAISAVTFSPLLMTALAVVLVRVAARGVLAQLDDTPDERTWWRPWAVFAGGYVVAGFALAALSQAGPAPLAGWSVLAGPLLVVALGAGWALARDGEHPLRAIIDRLIDRGGVPLRRALRPAAEGAAALAGLGLLVLLGSVLMHLDRISAVSRLLDTSGSGTALLWLGQLSAVPNLIVHSALWATGAPVHVGSAAISTSSVEPGALPTIPLLGALPEAGALPGWAALMPLLPLIVGGFVGHRVAARFAALSPLRSKLQSGAAAIGVLVAGAVLTLWLSRMGVAPGRLAAVGASWWSIPLLALEFGAGVLVAIAGAHWATARRGGLVRRD</sequence>
<protein>
    <submittedName>
        <fullName evidence="2">Uncharacterized protein</fullName>
    </submittedName>
</protein>
<dbReference type="Proteomes" id="UP000744769">
    <property type="component" value="Unassembled WGS sequence"/>
</dbReference>
<feature type="transmembrane region" description="Helical" evidence="1">
    <location>
        <begin position="379"/>
        <end position="400"/>
    </location>
</feature>